<evidence type="ECO:0000313" key="7">
    <source>
        <dbReference type="Proteomes" id="UP001208074"/>
    </source>
</evidence>
<name>A0AAW5VQV7_9BURK</name>
<evidence type="ECO:0000256" key="1">
    <source>
        <dbReference type="ARBA" id="ARBA00022692"/>
    </source>
</evidence>
<dbReference type="SUPFAM" id="SSF103473">
    <property type="entry name" value="MFS general substrate transporter"/>
    <property type="match status" value="1"/>
</dbReference>
<feature type="transmembrane region" description="Helical" evidence="4">
    <location>
        <begin position="375"/>
        <end position="392"/>
    </location>
</feature>
<feature type="transmembrane region" description="Helical" evidence="4">
    <location>
        <begin position="99"/>
        <end position="117"/>
    </location>
</feature>
<feature type="transmembrane region" description="Helical" evidence="4">
    <location>
        <begin position="307"/>
        <end position="326"/>
    </location>
</feature>
<accession>A0AAW5VQV7</accession>
<evidence type="ECO:0000259" key="5">
    <source>
        <dbReference type="PROSITE" id="PS50850"/>
    </source>
</evidence>
<dbReference type="InterPro" id="IPR036259">
    <property type="entry name" value="MFS_trans_sf"/>
</dbReference>
<dbReference type="PANTHER" id="PTHR23534:SF1">
    <property type="entry name" value="MAJOR FACILITATOR SUPERFAMILY PROTEIN"/>
    <property type="match status" value="1"/>
</dbReference>
<keyword evidence="3 4" id="KW-0472">Membrane</keyword>
<keyword evidence="2 4" id="KW-1133">Transmembrane helix</keyword>
<organism evidence="6 7">
    <name type="scientific">Alcaligenes phenolicus</name>
    <dbReference type="NCBI Taxonomy" id="232846"/>
    <lineage>
        <taxon>Bacteria</taxon>
        <taxon>Pseudomonadati</taxon>
        <taxon>Pseudomonadota</taxon>
        <taxon>Betaproteobacteria</taxon>
        <taxon>Burkholderiales</taxon>
        <taxon>Alcaligenaceae</taxon>
        <taxon>Alcaligenes</taxon>
    </lineage>
</organism>
<feature type="transmembrane region" description="Helical" evidence="4">
    <location>
        <begin position="76"/>
        <end position="93"/>
    </location>
</feature>
<sequence>MSTQADPSRRNAFILSGMQALGGANPALVVALSSLVGQKMASSPDLATLPVGIFNLGLAVGILPAAYLMRRLGRQGGYIIGALLGIGAGLLAAAGIYSLSFVMFCVGTLLAGLYASYVQSYRFAAADDANDAFRPKAISWVMAGGLLGAIIATQTIIHTQDSWPEHPFAAAFLAQAALAALVLPFAFGLRLAPGTRNQQEKIPYTGRPLREIASNSYFIIALLAGVASYVLMNFLMTASPLAMVMHGHSLKESTLGIQWHILAMFGPSFFTGNLIKRFGKIPVTFAGVLLLGLASIVALLGMTVPHFWVSLILLGLGWNFGFIGATNMVVDCYRPEERGRVQALNDFIIFTCVALSSFTSGRVLAVYGWYGVNTWTLPISAVVMLALAWLYFKNKRQPYFAS</sequence>
<feature type="transmembrane region" description="Helical" evidence="4">
    <location>
        <begin position="169"/>
        <end position="191"/>
    </location>
</feature>
<dbReference type="RefSeq" id="WP_026483334.1">
    <property type="nucleotide sequence ID" value="NZ_JAPKNB010000003.1"/>
</dbReference>
<dbReference type="InterPro" id="IPR020846">
    <property type="entry name" value="MFS_dom"/>
</dbReference>
<dbReference type="PROSITE" id="PS50850">
    <property type="entry name" value="MFS"/>
    <property type="match status" value="1"/>
</dbReference>
<proteinExistence type="predicted"/>
<evidence type="ECO:0000313" key="6">
    <source>
        <dbReference type="EMBL" id="MCX5564844.1"/>
    </source>
</evidence>
<evidence type="ECO:0000256" key="3">
    <source>
        <dbReference type="ARBA" id="ARBA00023136"/>
    </source>
</evidence>
<dbReference type="GO" id="GO:0022857">
    <property type="term" value="F:transmembrane transporter activity"/>
    <property type="evidence" value="ECO:0007669"/>
    <property type="project" value="InterPro"/>
</dbReference>
<protein>
    <submittedName>
        <fullName evidence="6">MFS transporter</fullName>
    </submittedName>
</protein>
<evidence type="ECO:0000256" key="2">
    <source>
        <dbReference type="ARBA" id="ARBA00022989"/>
    </source>
</evidence>
<dbReference type="EMBL" id="JAPKNB010000003">
    <property type="protein sequence ID" value="MCX5564844.1"/>
    <property type="molecule type" value="Genomic_DNA"/>
</dbReference>
<feature type="transmembrane region" description="Helical" evidence="4">
    <location>
        <begin position="137"/>
        <end position="157"/>
    </location>
</feature>
<feature type="transmembrane region" description="Helical" evidence="4">
    <location>
        <begin position="212"/>
        <end position="236"/>
    </location>
</feature>
<feature type="transmembrane region" description="Helical" evidence="4">
    <location>
        <begin position="12"/>
        <end position="35"/>
    </location>
</feature>
<evidence type="ECO:0000256" key="4">
    <source>
        <dbReference type="SAM" id="Phobius"/>
    </source>
</evidence>
<dbReference type="Proteomes" id="UP001208074">
    <property type="component" value="Unassembled WGS sequence"/>
</dbReference>
<dbReference type="Pfam" id="PF07690">
    <property type="entry name" value="MFS_1"/>
    <property type="match status" value="2"/>
</dbReference>
<dbReference type="Gene3D" id="1.20.1250.20">
    <property type="entry name" value="MFS general substrate transporter like domains"/>
    <property type="match status" value="1"/>
</dbReference>
<dbReference type="InterPro" id="IPR011701">
    <property type="entry name" value="MFS"/>
</dbReference>
<feature type="transmembrane region" description="Helical" evidence="4">
    <location>
        <begin position="47"/>
        <end position="69"/>
    </location>
</feature>
<reference evidence="6" key="1">
    <citation type="submission" date="2022-11" db="EMBL/GenBank/DDBJ databases">
        <title>Biodiversity and phylogenetic relationships of bacteria.</title>
        <authorList>
            <person name="Machado R.A.R."/>
            <person name="Bhat A."/>
            <person name="Loulou A."/>
            <person name="Kallel S."/>
        </authorList>
    </citation>
    <scope>NUCLEOTIDE SEQUENCE</scope>
    <source>
        <strain evidence="6">DSM 16503</strain>
    </source>
</reference>
<dbReference type="PANTHER" id="PTHR23534">
    <property type="entry name" value="MFS PERMEASE"/>
    <property type="match status" value="1"/>
</dbReference>
<feature type="transmembrane region" description="Helical" evidence="4">
    <location>
        <begin position="347"/>
        <end position="369"/>
    </location>
</feature>
<gene>
    <name evidence="6" type="ORF">OSH02_05690</name>
</gene>
<keyword evidence="1 4" id="KW-0812">Transmembrane</keyword>
<feature type="transmembrane region" description="Helical" evidence="4">
    <location>
        <begin position="256"/>
        <end position="275"/>
    </location>
</feature>
<feature type="transmembrane region" description="Helical" evidence="4">
    <location>
        <begin position="282"/>
        <end position="301"/>
    </location>
</feature>
<comment type="caution">
    <text evidence="6">The sequence shown here is derived from an EMBL/GenBank/DDBJ whole genome shotgun (WGS) entry which is preliminary data.</text>
</comment>
<dbReference type="AlphaFoldDB" id="A0AAW5VQV7"/>
<feature type="domain" description="Major facilitator superfamily (MFS) profile" evidence="5">
    <location>
        <begin position="217"/>
        <end position="402"/>
    </location>
</feature>